<comment type="caution">
    <text evidence="2">The sequence shown here is derived from an EMBL/GenBank/DDBJ whole genome shotgun (WGS) entry which is preliminary data.</text>
</comment>
<dbReference type="InterPro" id="IPR052539">
    <property type="entry name" value="MGD_biosynthesis_adapter"/>
</dbReference>
<name>A0A4R1AX51_9BACI</name>
<dbReference type="SUPFAM" id="SSF52540">
    <property type="entry name" value="P-loop containing nucleoside triphosphate hydrolases"/>
    <property type="match status" value="1"/>
</dbReference>
<dbReference type="CDD" id="cd03116">
    <property type="entry name" value="MobB"/>
    <property type="match status" value="1"/>
</dbReference>
<reference evidence="2 3" key="1">
    <citation type="submission" date="2019-03" db="EMBL/GenBank/DDBJ databases">
        <authorList>
            <person name="Jensen L."/>
            <person name="Storgaard J."/>
            <person name="Sulaj E."/>
            <person name="Schramm A."/>
            <person name="Marshall I.P.G."/>
        </authorList>
    </citation>
    <scope>NUCLEOTIDE SEQUENCE [LARGE SCALE GENOMIC DNA]</scope>
    <source>
        <strain evidence="2 3">2017H2G3</strain>
    </source>
</reference>
<keyword evidence="3" id="KW-1185">Reference proteome</keyword>
<evidence type="ECO:0000313" key="3">
    <source>
        <dbReference type="Proteomes" id="UP000293846"/>
    </source>
</evidence>
<feature type="domain" description="Molybdopterin-guanine dinucleotide biosynthesis protein B (MobB)" evidence="1">
    <location>
        <begin position="7"/>
        <end position="135"/>
    </location>
</feature>
<dbReference type="EMBL" id="SJTH01000009">
    <property type="protein sequence ID" value="TCJ04443.1"/>
    <property type="molecule type" value="Genomic_DNA"/>
</dbReference>
<dbReference type="Proteomes" id="UP000293846">
    <property type="component" value="Unassembled WGS sequence"/>
</dbReference>
<evidence type="ECO:0000313" key="2">
    <source>
        <dbReference type="EMBL" id="TCJ04443.1"/>
    </source>
</evidence>
<dbReference type="PANTHER" id="PTHR40072">
    <property type="entry name" value="MOLYBDOPTERIN-GUANINE DINUCLEOTIDE BIOSYNTHESIS ADAPTER PROTEIN-RELATED"/>
    <property type="match status" value="1"/>
</dbReference>
<proteinExistence type="predicted"/>
<dbReference type="NCBIfam" id="TIGR00176">
    <property type="entry name" value="mobB"/>
    <property type="match status" value="1"/>
</dbReference>
<dbReference type="GO" id="GO:0006777">
    <property type="term" value="P:Mo-molybdopterin cofactor biosynthetic process"/>
    <property type="evidence" value="ECO:0007669"/>
    <property type="project" value="InterPro"/>
</dbReference>
<dbReference type="GO" id="GO:0005525">
    <property type="term" value="F:GTP binding"/>
    <property type="evidence" value="ECO:0007669"/>
    <property type="project" value="InterPro"/>
</dbReference>
<dbReference type="RefSeq" id="WP_057763820.1">
    <property type="nucleotide sequence ID" value="NZ_CP183326.1"/>
</dbReference>
<dbReference type="STRING" id="1742358.GCA_001439605_01130"/>
<organism evidence="2 3">
    <name type="scientific">Cytobacillus praedii</name>
    <dbReference type="NCBI Taxonomy" id="1742358"/>
    <lineage>
        <taxon>Bacteria</taxon>
        <taxon>Bacillati</taxon>
        <taxon>Bacillota</taxon>
        <taxon>Bacilli</taxon>
        <taxon>Bacillales</taxon>
        <taxon>Bacillaceae</taxon>
        <taxon>Cytobacillus</taxon>
    </lineage>
</organism>
<dbReference type="Pfam" id="PF03205">
    <property type="entry name" value="MobB"/>
    <property type="match status" value="1"/>
</dbReference>
<evidence type="ECO:0000259" key="1">
    <source>
        <dbReference type="Pfam" id="PF03205"/>
    </source>
</evidence>
<dbReference type="InterPro" id="IPR027417">
    <property type="entry name" value="P-loop_NTPase"/>
</dbReference>
<gene>
    <name evidence="2" type="primary">mobB</name>
    <name evidence="2" type="ORF">E0Y62_10120</name>
</gene>
<dbReference type="OrthoDB" id="9786803at2"/>
<accession>A0A4R1AX51</accession>
<sequence length="175" mass="19967">MVKKPSILQIVGFQNSGKTTVVKKLIVRLAAENITVATIKHHGHGGKPEIVEGKDSSQHISSGAHASLIEGDGRILLQAEKNSWSLREQIKILEILRTDIILIEGHKHEDFPKIILVRNAEDLTHLSKLKNIQAVFFWNEECLERESCLQSVPFFHINDHLGYEWIYNYQINELK</sequence>
<dbReference type="InterPro" id="IPR004435">
    <property type="entry name" value="MobB_dom"/>
</dbReference>
<dbReference type="PANTHER" id="PTHR40072:SF1">
    <property type="entry name" value="MOLYBDOPTERIN-GUANINE DINUCLEOTIDE BIOSYNTHESIS ADAPTER PROTEIN"/>
    <property type="match status" value="1"/>
</dbReference>
<dbReference type="Gene3D" id="3.40.50.300">
    <property type="entry name" value="P-loop containing nucleotide triphosphate hydrolases"/>
    <property type="match status" value="1"/>
</dbReference>
<dbReference type="AlphaFoldDB" id="A0A4R1AX51"/>
<protein>
    <submittedName>
        <fullName evidence="2">Molybdopterin-guanine dinucleotide biosynthesis protein B</fullName>
    </submittedName>
</protein>